<proteinExistence type="predicted"/>
<evidence type="ECO:0000313" key="12">
    <source>
        <dbReference type="Proteomes" id="UP000031980"/>
    </source>
</evidence>
<evidence type="ECO:0000259" key="7">
    <source>
        <dbReference type="Pfam" id="PF02687"/>
    </source>
</evidence>
<dbReference type="OrthoDB" id="1385996at2"/>
<keyword evidence="4 6" id="KW-1133">Transmembrane helix</keyword>
<feature type="transmembrane region" description="Helical" evidence="6">
    <location>
        <begin position="423"/>
        <end position="445"/>
    </location>
</feature>
<sequence>MRKTSIKIILRGWKQNKIYTFISIVSLIVGLTASMLLAGFVMHEYRIAQAIPASEKCYLIQTKEEISYNTLFSGEIADYLQRSYPEIKSHAVFRNEPVNLFPGKTEIPYEQAYSVIPETVDFFHFRMLSGDLKSTLAHENEIAVTRSFARKYLEKENPVGKTLRLTRYTIKNIEGKITYIPVEEEFRITAVIDDRQKTFLSFGILWGIAENKINEAQGSSQFYAFVKLNESVNPQTFQQKISQDTLIQNLNANRGKVVLKPSNQLYFSEKSYLYYNELIDKRDPTFIYTSLSVALLILIVSCFNYINIYMTRTFKQLQNTSIQLVLGESKNGIYKQLIGESAMLTLLSSGIALMLIYRLLPIFDSFVQSDMQILDFLSGQTPLILLFLLTVIIFIPVIYIGFKLKNSLLSPILKRKLSRRNRLTRDIVIVQFSLSIILFILMFNIRNQMNYIVHSRPHSEEIIALYGGVFFLEKGEFRNFKEQLHALPEILNITGSAMHQNFTYSRKDTIINITDADDSFFECYDIPLAEGKGFSPGPQAYHEAIVNESFVRKMGWPTPIGKTFTYDYNERYTIIGVIADYATNKFTEGIKPMLIRYSPDGSGRLTIRIKKGSREVTETKLRELWQSNYPAFPPLLTQSMKEMYLEFHQEEVRIMETLTVFSWLSILLSALGLFGLAWFSVESRQKEIGLRKINGATENQIVILLCRKFIKWILIAYAIAIPIGYYFSEQWLTRFIYKSSLSPGAFIMAGISALAIGLLTVIWQTVNAARENPVNVLKGNE</sequence>
<dbReference type="EMBL" id="JPIT01000039">
    <property type="protein sequence ID" value="KIO42543.1"/>
    <property type="molecule type" value="Genomic_DNA"/>
</dbReference>
<feature type="transmembrane region" description="Helical" evidence="6">
    <location>
        <begin position="286"/>
        <end position="306"/>
    </location>
</feature>
<evidence type="ECO:0000256" key="2">
    <source>
        <dbReference type="ARBA" id="ARBA00022475"/>
    </source>
</evidence>
<feature type="domain" description="ABC3 transporter permease C-terminal" evidence="7">
    <location>
        <begin position="660"/>
        <end position="773"/>
    </location>
</feature>
<dbReference type="GO" id="GO:0022857">
    <property type="term" value="F:transmembrane transporter activity"/>
    <property type="evidence" value="ECO:0007669"/>
    <property type="project" value="TreeGrafter"/>
</dbReference>
<evidence type="ECO:0000313" key="11">
    <source>
        <dbReference type="Proteomes" id="UP000031937"/>
    </source>
</evidence>
<dbReference type="Pfam" id="PF02687">
    <property type="entry name" value="FtsX"/>
    <property type="match status" value="2"/>
</dbReference>
<keyword evidence="2" id="KW-1003">Cell membrane</keyword>
<dbReference type="EMBL" id="JPIU01000051">
    <property type="protein sequence ID" value="KIO42629.1"/>
    <property type="molecule type" value="Genomic_DNA"/>
</dbReference>
<evidence type="ECO:0000313" key="9">
    <source>
        <dbReference type="EMBL" id="KIO42543.1"/>
    </source>
</evidence>
<keyword evidence="3 6" id="KW-0812">Transmembrane</keyword>
<feature type="transmembrane region" description="Helical" evidence="6">
    <location>
        <begin position="660"/>
        <end position="681"/>
    </location>
</feature>
<gene>
    <name evidence="10" type="ORF">BA92_14805</name>
    <name evidence="9" type="ORF">IE90_14780</name>
</gene>
<evidence type="ECO:0000256" key="3">
    <source>
        <dbReference type="ARBA" id="ARBA00022692"/>
    </source>
</evidence>
<feature type="domain" description="MacB-like periplasmic core" evidence="8">
    <location>
        <begin position="20"/>
        <end position="243"/>
    </location>
</feature>
<keyword evidence="12" id="KW-1185">Reference proteome</keyword>
<evidence type="ECO:0000256" key="5">
    <source>
        <dbReference type="ARBA" id="ARBA00023136"/>
    </source>
</evidence>
<evidence type="ECO:0000313" key="10">
    <source>
        <dbReference type="EMBL" id="KIO42629.1"/>
    </source>
</evidence>
<comment type="caution">
    <text evidence="10">The sequence shown here is derived from an EMBL/GenBank/DDBJ whole genome shotgun (WGS) entry which is preliminary data.</text>
</comment>
<dbReference type="InterPro" id="IPR050250">
    <property type="entry name" value="Macrolide_Exporter_MacB"/>
</dbReference>
<dbReference type="InterPro" id="IPR025857">
    <property type="entry name" value="MacB_PCD"/>
</dbReference>
<dbReference type="RefSeq" id="WP_041504589.1">
    <property type="nucleotide sequence ID" value="NZ_JPIT01000039.1"/>
</dbReference>
<organism evidence="10 12">
    <name type="scientific">Sanguibacteroides justesenii</name>
    <dbReference type="NCBI Taxonomy" id="1547597"/>
    <lineage>
        <taxon>Bacteria</taxon>
        <taxon>Pseudomonadati</taxon>
        <taxon>Bacteroidota</taxon>
        <taxon>Bacteroidia</taxon>
        <taxon>Bacteroidales</taxon>
        <taxon>Porphyromonadaceae</taxon>
        <taxon>Sanguibacteroides</taxon>
    </lineage>
</organism>
<comment type="subcellular location">
    <subcellularLocation>
        <location evidence="1">Cell membrane</location>
        <topology evidence="1">Multi-pass membrane protein</topology>
    </subcellularLocation>
</comment>
<feature type="transmembrane region" description="Helical" evidence="6">
    <location>
        <begin position="740"/>
        <end position="763"/>
    </location>
</feature>
<dbReference type="PANTHER" id="PTHR30572:SF18">
    <property type="entry name" value="ABC-TYPE MACROLIDE FAMILY EXPORT SYSTEM PERMEASE COMPONENT 2"/>
    <property type="match status" value="1"/>
</dbReference>
<dbReference type="InterPro" id="IPR003838">
    <property type="entry name" value="ABC3_permease_C"/>
</dbReference>
<feature type="domain" description="MacB-like periplasmic core" evidence="8">
    <location>
        <begin position="434"/>
        <end position="582"/>
    </location>
</feature>
<accession>A0A0C3RD51</accession>
<evidence type="ECO:0000256" key="4">
    <source>
        <dbReference type="ARBA" id="ARBA00022989"/>
    </source>
</evidence>
<reference evidence="10 12" key="1">
    <citation type="submission" date="2014-07" db="EMBL/GenBank/DDBJ databases">
        <title>Porphyromonadaceae bacterium OUH 308042 = ATCC BAA-2681 = DSM 28342 draft genome.</title>
        <authorList>
            <person name="Sydenham T.V."/>
            <person name="Hasman H."/>
            <person name="Justensen U.S."/>
        </authorList>
    </citation>
    <scope>NUCLEOTIDE SEQUENCE [LARGE SCALE GENOMIC DNA]</scope>
    <source>
        <strain evidence="10 12">OUH 308042</strain>
    </source>
</reference>
<evidence type="ECO:0000256" key="6">
    <source>
        <dbReference type="SAM" id="Phobius"/>
    </source>
</evidence>
<dbReference type="Pfam" id="PF12704">
    <property type="entry name" value="MacB_PCD"/>
    <property type="match status" value="2"/>
</dbReference>
<dbReference type="Proteomes" id="UP000031937">
    <property type="component" value="Unassembled WGS sequence"/>
</dbReference>
<reference evidence="9 11" key="2">
    <citation type="submission" date="2014-07" db="EMBL/GenBank/DDBJ databases">
        <title>Porphyromonadaceae bacterium OUH 334697 = ATCC BAA-2682 = DSM 28341 draft genome.</title>
        <authorList>
            <person name="Sydenham T.V."/>
            <person name="Hasman H."/>
            <person name="Justesen U.S."/>
        </authorList>
    </citation>
    <scope>NUCLEOTIDE SEQUENCE [LARGE SCALE GENOMIC DNA]</scope>
    <source>
        <strain evidence="9 11">OUH 334697</strain>
    </source>
</reference>
<feature type="domain" description="ABC3 transporter permease C-terminal" evidence="7">
    <location>
        <begin position="292"/>
        <end position="404"/>
    </location>
</feature>
<feature type="transmembrane region" description="Helical" evidence="6">
    <location>
        <begin position="709"/>
        <end position="728"/>
    </location>
</feature>
<feature type="transmembrane region" description="Helical" evidence="6">
    <location>
        <begin position="383"/>
        <end position="402"/>
    </location>
</feature>
<dbReference type="GO" id="GO:0005886">
    <property type="term" value="C:plasma membrane"/>
    <property type="evidence" value="ECO:0007669"/>
    <property type="project" value="UniProtKB-SubCell"/>
</dbReference>
<protein>
    <submittedName>
        <fullName evidence="10">Uncharacterized protein</fullName>
    </submittedName>
</protein>
<evidence type="ECO:0000259" key="8">
    <source>
        <dbReference type="Pfam" id="PF12704"/>
    </source>
</evidence>
<feature type="transmembrane region" description="Helical" evidence="6">
    <location>
        <begin position="21"/>
        <end position="42"/>
    </location>
</feature>
<name>A0A0C3RD51_9PORP</name>
<dbReference type="PANTHER" id="PTHR30572">
    <property type="entry name" value="MEMBRANE COMPONENT OF TRANSPORTER-RELATED"/>
    <property type="match status" value="1"/>
</dbReference>
<dbReference type="Proteomes" id="UP000031980">
    <property type="component" value="Unassembled WGS sequence"/>
</dbReference>
<keyword evidence="5 6" id="KW-0472">Membrane</keyword>
<feature type="transmembrane region" description="Helical" evidence="6">
    <location>
        <begin position="342"/>
        <end position="363"/>
    </location>
</feature>
<evidence type="ECO:0000256" key="1">
    <source>
        <dbReference type="ARBA" id="ARBA00004651"/>
    </source>
</evidence>
<dbReference type="AlphaFoldDB" id="A0A0C3RD51"/>